<sequence length="218" mass="24403">MKDKIILLFEKYGKLFVLLCIAIAIIGIIASYLFPNESFDSSDINIEENADFKIPLTQGSVVEYNCNTGKRPMAGIQVFISKEGAEFSDGKVHYEVYNKDGSVHLGSGEQLLKDIADGQFVYLPFKGMKECMGDIKIKFFYTGSESIAPALIANQDEIEEVSTIADGTRIKGNIKASYIYINETHPLVFDLKIMLAVFMTVFFTLESKKKQKANEAYE</sequence>
<evidence type="ECO:0000256" key="1">
    <source>
        <dbReference type="SAM" id="Phobius"/>
    </source>
</evidence>
<dbReference type="EMBL" id="WAGX01000008">
    <property type="protein sequence ID" value="KAB1434389.1"/>
    <property type="molecule type" value="Genomic_DNA"/>
</dbReference>
<reference evidence="2 3" key="1">
    <citation type="submission" date="2019-09" db="EMBL/GenBank/DDBJ databases">
        <authorList>
            <person name="Valk L.C."/>
        </authorList>
    </citation>
    <scope>NUCLEOTIDE SEQUENCE [LARGE SCALE GENOMIC DNA]</scope>
    <source>
        <strain evidence="2">GalUA</strain>
    </source>
</reference>
<feature type="transmembrane region" description="Helical" evidence="1">
    <location>
        <begin position="12"/>
        <end position="34"/>
    </location>
</feature>
<comment type="caution">
    <text evidence="2">The sequence shown here is derived from an EMBL/GenBank/DDBJ whole genome shotgun (WGS) entry which is preliminary data.</text>
</comment>
<name>A0A7V7QI13_9FIRM</name>
<reference evidence="2 3" key="2">
    <citation type="submission" date="2020-02" db="EMBL/GenBank/DDBJ databases">
        <title>Candidatus Galacturonibacter soehngenii shows hetero-acetogenic catabolism of galacturonic acid but lacks a canonical carbon monoxide dehydrogenase/acetyl-CoA synthase complex.</title>
        <authorList>
            <person name="Diender M."/>
            <person name="Stouten G.R."/>
            <person name="Petersen J.F."/>
            <person name="Nielsen P.H."/>
            <person name="Dueholm M.S."/>
            <person name="Pronk J.T."/>
            <person name="Van Loosdrecht M.C.M."/>
        </authorList>
    </citation>
    <scope>NUCLEOTIDE SEQUENCE [LARGE SCALE GENOMIC DNA]</scope>
    <source>
        <strain evidence="2">GalUA</strain>
    </source>
</reference>
<keyword evidence="1" id="KW-0812">Transmembrane</keyword>
<organism evidence="2 3">
    <name type="scientific">Candidatus Galacturonatibacter soehngenii</name>
    <dbReference type="NCBI Taxonomy" id="2307010"/>
    <lineage>
        <taxon>Bacteria</taxon>
        <taxon>Bacillati</taxon>
        <taxon>Bacillota</taxon>
        <taxon>Clostridia</taxon>
        <taxon>Lachnospirales</taxon>
        <taxon>Lachnospiraceae</taxon>
        <taxon>Candidatus Galacturonatibacter</taxon>
    </lineage>
</organism>
<accession>A0A7V7QI13</accession>
<keyword evidence="3" id="KW-1185">Reference proteome</keyword>
<keyword evidence="1" id="KW-0472">Membrane</keyword>
<evidence type="ECO:0000313" key="2">
    <source>
        <dbReference type="EMBL" id="KAB1434389.1"/>
    </source>
</evidence>
<keyword evidence="1" id="KW-1133">Transmembrane helix</keyword>
<protein>
    <submittedName>
        <fullName evidence="2">Uncharacterized protein</fullName>
    </submittedName>
</protein>
<dbReference type="OrthoDB" id="2041967at2"/>
<evidence type="ECO:0000313" key="3">
    <source>
        <dbReference type="Proteomes" id="UP000461768"/>
    </source>
</evidence>
<dbReference type="Proteomes" id="UP000461768">
    <property type="component" value="Unassembled WGS sequence"/>
</dbReference>
<dbReference type="AlphaFoldDB" id="A0A7V7QI13"/>
<gene>
    <name evidence="2" type="ORF">F7O84_18045</name>
</gene>
<dbReference type="RefSeq" id="WP_151148464.1">
    <property type="nucleotide sequence ID" value="NZ_WAGX01000008.1"/>
</dbReference>
<proteinExistence type="predicted"/>